<sequence length="413" mass="43535">MSTSLRSTTAPRGASSFRTTTRAYKQLLSANAAFYRGGTSKGVIFEESDLPTSGQDREHLFRSCIGSPDPYGRQLDGMGGGVSSVSKVCIVRQSEHPEADVDFTFVQVGVKDGILDTGSNCGNMVSAIGPFALEKGMPSTIDEHGRATVRIFNTNTNKMIHSHFPTIDGLADADGDFEMDGVPGASAQIQLDFINPGGSRTGKLLPTGNVVDELQIPGAGSIPVTLVDCANPGVFIAAETLGIDGSILPDELQSKPKTLEILAAIRRAAGIRMGVFADEDEARKIRSVPKVCIISPIRRHTLLSGQTIEAQAADVIVRTISSEDPHRAIPITAAICVAAAANMSGSVFSSVFPGGKPPAGQAIRIAHPSGTIAVDADLDIDEDGSMIARSGTIYRTARKLFDGKVYYRSQTAS</sequence>
<dbReference type="PANTHER" id="PTHR43709">
    <property type="entry name" value="ACONITATE ISOMERASE-RELATED"/>
    <property type="match status" value="1"/>
</dbReference>
<reference evidence="3" key="1">
    <citation type="submission" date="2020-04" db="EMBL/GenBank/DDBJ databases">
        <title>Analysis of mating type loci in Filobasidium floriforme.</title>
        <authorList>
            <person name="Nowrousian M."/>
        </authorList>
    </citation>
    <scope>NUCLEOTIDE SEQUENCE</scope>
    <source>
        <strain evidence="3">CBS 6242</strain>
    </source>
</reference>
<dbReference type="InterPro" id="IPR007400">
    <property type="entry name" value="PrpF-like"/>
</dbReference>
<gene>
    <name evidence="3" type="ORF">FFLO_02725</name>
</gene>
<evidence type="ECO:0008006" key="5">
    <source>
        <dbReference type="Google" id="ProtNLM"/>
    </source>
</evidence>
<protein>
    <recommendedName>
        <fullName evidence="5">PrpF protein</fullName>
    </recommendedName>
</protein>
<name>A0A8K0JM29_9TREE</name>
<dbReference type="Pfam" id="PF04303">
    <property type="entry name" value="PrpF"/>
    <property type="match status" value="1"/>
</dbReference>
<evidence type="ECO:0000256" key="2">
    <source>
        <dbReference type="ARBA" id="ARBA00023235"/>
    </source>
</evidence>
<dbReference type="AlphaFoldDB" id="A0A8K0JM29"/>
<dbReference type="GO" id="GO:0016853">
    <property type="term" value="F:isomerase activity"/>
    <property type="evidence" value="ECO:0007669"/>
    <property type="project" value="UniProtKB-KW"/>
</dbReference>
<comment type="similarity">
    <text evidence="1">Belongs to the PrpF family.</text>
</comment>
<keyword evidence="2" id="KW-0413">Isomerase</keyword>
<proteinExistence type="inferred from homology"/>
<evidence type="ECO:0000256" key="1">
    <source>
        <dbReference type="ARBA" id="ARBA00007673"/>
    </source>
</evidence>
<dbReference type="SUPFAM" id="SSF54506">
    <property type="entry name" value="Diaminopimelate epimerase-like"/>
    <property type="match status" value="2"/>
</dbReference>
<dbReference type="EMBL" id="JABELV010000045">
    <property type="protein sequence ID" value="KAG7561824.1"/>
    <property type="molecule type" value="Genomic_DNA"/>
</dbReference>
<dbReference type="PANTHER" id="PTHR43709:SF2">
    <property type="entry name" value="DUF453 DOMAIN PROTEIN (AFU_ORTHOLOGUE AFUA_6G00360)"/>
    <property type="match status" value="1"/>
</dbReference>
<keyword evidence="4" id="KW-1185">Reference proteome</keyword>
<comment type="caution">
    <text evidence="3">The sequence shown here is derived from an EMBL/GenBank/DDBJ whole genome shotgun (WGS) entry which is preliminary data.</text>
</comment>
<accession>A0A8K0JM29</accession>
<organism evidence="3 4">
    <name type="scientific">Filobasidium floriforme</name>
    <dbReference type="NCBI Taxonomy" id="5210"/>
    <lineage>
        <taxon>Eukaryota</taxon>
        <taxon>Fungi</taxon>
        <taxon>Dikarya</taxon>
        <taxon>Basidiomycota</taxon>
        <taxon>Agaricomycotina</taxon>
        <taxon>Tremellomycetes</taxon>
        <taxon>Filobasidiales</taxon>
        <taxon>Filobasidiaceae</taxon>
        <taxon>Filobasidium</taxon>
    </lineage>
</organism>
<dbReference type="Gene3D" id="3.10.310.10">
    <property type="entry name" value="Diaminopimelate Epimerase, Chain A, domain 1"/>
    <property type="match status" value="2"/>
</dbReference>
<dbReference type="Proteomes" id="UP000812966">
    <property type="component" value="Unassembled WGS sequence"/>
</dbReference>
<evidence type="ECO:0000313" key="4">
    <source>
        <dbReference type="Proteomes" id="UP000812966"/>
    </source>
</evidence>
<evidence type="ECO:0000313" key="3">
    <source>
        <dbReference type="EMBL" id="KAG7561824.1"/>
    </source>
</evidence>